<dbReference type="RefSeq" id="XP_052132780.1">
    <property type="nucleotide sequence ID" value="XM_052276820.1"/>
</dbReference>
<evidence type="ECO:0000256" key="2">
    <source>
        <dbReference type="ARBA" id="ARBA00022763"/>
    </source>
</evidence>
<keyword evidence="2" id="KW-0227">DNA damage</keyword>
<dbReference type="Gene3D" id="3.30.390.80">
    <property type="entry name" value="DNA repair protein Rad52/59/22"/>
    <property type="match status" value="1"/>
</dbReference>
<organism evidence="6 7">
    <name type="scientific">Frankliniella occidentalis</name>
    <name type="common">Western flower thrips</name>
    <name type="synonym">Euthrips occidentalis</name>
    <dbReference type="NCBI Taxonomy" id="133901"/>
    <lineage>
        <taxon>Eukaryota</taxon>
        <taxon>Metazoa</taxon>
        <taxon>Ecdysozoa</taxon>
        <taxon>Arthropoda</taxon>
        <taxon>Hexapoda</taxon>
        <taxon>Insecta</taxon>
        <taxon>Pterygota</taxon>
        <taxon>Neoptera</taxon>
        <taxon>Paraneoptera</taxon>
        <taxon>Thysanoptera</taxon>
        <taxon>Terebrantia</taxon>
        <taxon>Thripoidea</taxon>
        <taxon>Thripidae</taxon>
        <taxon>Frankliniella</taxon>
    </lineage>
</organism>
<proteinExistence type="inferred from homology"/>
<keyword evidence="3" id="KW-0233">DNA recombination</keyword>
<evidence type="ECO:0000256" key="5">
    <source>
        <dbReference type="SAM" id="MobiDB-lite"/>
    </source>
</evidence>
<comment type="similarity">
    <text evidence="1">Belongs to the RAD52 family.</text>
</comment>
<sequence>MDLNPDRLQVIDLANKAFGESGWSFGISSVALDFIDENRPGVYSAGASAVVRVQRANGVYREEVGYGWGSGPHKAEVIARSKKDAVTDGLKGAVINFGGDILKRVNTTTPRKPVNSFPETSCPQGNALSKTPVSSPAMTAVKPSATLRNLNEGQVTGNLPCAQVMPSTIPPVASKVSPVPNRVIPVPRVSPPLAVPLPKSTSKSEANLSEEEQAKRERKRRQRLLQEEFRKKHLLEQAKSQEKQGNAEGSVPSEQSRVPLKEQVSNHYSRQPQSSSRNNPAKGNAASSSVPDDDILLSTQDMEAMLQIADETNMSRRAPILSSPSIANPSASEAKPVPGKKRTDLSSFAFNPEKKPRGS</sequence>
<feature type="compositionally biased region" description="Polar residues" evidence="5">
    <location>
        <begin position="117"/>
        <end position="136"/>
    </location>
</feature>
<name>A0A6J1TQ06_FRAOC</name>
<dbReference type="Pfam" id="PF04098">
    <property type="entry name" value="Rad52_Rad22"/>
    <property type="match status" value="1"/>
</dbReference>
<dbReference type="AlphaFoldDB" id="A0A6J1TQ06"/>
<gene>
    <name evidence="7 8" type="primary">LOC113217819</name>
</gene>
<reference evidence="7 8" key="1">
    <citation type="submission" date="2025-04" db="UniProtKB">
        <authorList>
            <consortium name="RefSeq"/>
        </authorList>
    </citation>
    <scope>IDENTIFICATION</scope>
    <source>
        <tissue evidence="7 8">Whole organism</tissue>
    </source>
</reference>
<dbReference type="RefSeq" id="XP_026293670.2">
    <property type="nucleotide sequence ID" value="XM_026437885.2"/>
</dbReference>
<keyword evidence="4" id="KW-0234">DNA repair</keyword>
<dbReference type="PANTHER" id="PTHR12132:SF1">
    <property type="entry name" value="DNA REPAIR PROTEIN RAD52 HOMOLOG"/>
    <property type="match status" value="1"/>
</dbReference>
<evidence type="ECO:0000313" key="7">
    <source>
        <dbReference type="RefSeq" id="XP_026293670.2"/>
    </source>
</evidence>
<dbReference type="GeneID" id="113217819"/>
<evidence type="ECO:0000256" key="4">
    <source>
        <dbReference type="ARBA" id="ARBA00023204"/>
    </source>
</evidence>
<dbReference type="SUPFAM" id="SSF54768">
    <property type="entry name" value="dsRNA-binding domain-like"/>
    <property type="match status" value="1"/>
</dbReference>
<feature type="region of interest" description="Disordered" evidence="5">
    <location>
        <begin position="188"/>
        <end position="221"/>
    </location>
</feature>
<dbReference type="Proteomes" id="UP000504606">
    <property type="component" value="Unplaced"/>
</dbReference>
<feature type="compositionally biased region" description="Polar residues" evidence="5">
    <location>
        <begin position="322"/>
        <end position="331"/>
    </location>
</feature>
<protein>
    <submittedName>
        <fullName evidence="7 8">DNA repair protein RAD52 homolog</fullName>
    </submittedName>
</protein>
<dbReference type="KEGG" id="foc:113217819"/>
<dbReference type="GO" id="GO:0006312">
    <property type="term" value="P:mitotic recombination"/>
    <property type="evidence" value="ECO:0007669"/>
    <property type="project" value="TreeGrafter"/>
</dbReference>
<dbReference type="PANTHER" id="PTHR12132">
    <property type="entry name" value="DNA REPAIR AND RECOMBINATION PROTEIN RAD52, RAD59"/>
    <property type="match status" value="1"/>
</dbReference>
<dbReference type="GO" id="GO:0000724">
    <property type="term" value="P:double-strand break repair via homologous recombination"/>
    <property type="evidence" value="ECO:0007669"/>
    <property type="project" value="TreeGrafter"/>
</dbReference>
<dbReference type="InterPro" id="IPR007232">
    <property type="entry name" value="Rad52_Rad59_Rad22"/>
</dbReference>
<dbReference type="InterPro" id="IPR041247">
    <property type="entry name" value="Rad52_fam"/>
</dbReference>
<dbReference type="GO" id="GO:0005634">
    <property type="term" value="C:nucleus"/>
    <property type="evidence" value="ECO:0007669"/>
    <property type="project" value="TreeGrafter"/>
</dbReference>
<keyword evidence="6" id="KW-1185">Reference proteome</keyword>
<evidence type="ECO:0000256" key="1">
    <source>
        <dbReference type="ARBA" id="ARBA00006638"/>
    </source>
</evidence>
<evidence type="ECO:0000256" key="3">
    <source>
        <dbReference type="ARBA" id="ARBA00023172"/>
    </source>
</evidence>
<accession>A0A6J1TQ06</accession>
<dbReference type="GO" id="GO:0045002">
    <property type="term" value="P:double-strand break repair via single-strand annealing"/>
    <property type="evidence" value="ECO:0007669"/>
    <property type="project" value="TreeGrafter"/>
</dbReference>
<feature type="compositionally biased region" description="Polar residues" evidence="5">
    <location>
        <begin position="263"/>
        <end position="290"/>
    </location>
</feature>
<evidence type="ECO:0000313" key="8">
    <source>
        <dbReference type="RefSeq" id="XP_052132780.1"/>
    </source>
</evidence>
<feature type="region of interest" description="Disordered" evidence="5">
    <location>
        <begin position="110"/>
        <end position="136"/>
    </location>
</feature>
<dbReference type="OrthoDB" id="206565at2759"/>
<feature type="region of interest" description="Disordered" evidence="5">
    <location>
        <begin position="235"/>
        <end position="359"/>
    </location>
</feature>
<dbReference type="InterPro" id="IPR042525">
    <property type="entry name" value="Rad52_Rad59_Rad22_sf"/>
</dbReference>
<evidence type="ECO:0000313" key="6">
    <source>
        <dbReference type="Proteomes" id="UP000504606"/>
    </source>
</evidence>